<dbReference type="GO" id="GO:0015807">
    <property type="term" value="P:L-amino acid transport"/>
    <property type="evidence" value="ECO:0007669"/>
    <property type="project" value="TreeGrafter"/>
</dbReference>
<keyword evidence="5" id="KW-0029">Amino-acid transport</keyword>
<dbReference type="InterPro" id="IPR003593">
    <property type="entry name" value="AAA+_ATPase"/>
</dbReference>
<dbReference type="PROSITE" id="PS50893">
    <property type="entry name" value="ABC_TRANSPORTER_2"/>
    <property type="match status" value="1"/>
</dbReference>
<dbReference type="SMART" id="SM00382">
    <property type="entry name" value="AAA"/>
    <property type="match status" value="1"/>
</dbReference>
<comment type="caution">
    <text evidence="7">The sequence shown here is derived from an EMBL/GenBank/DDBJ whole genome shotgun (WGS) entry which is preliminary data.</text>
</comment>
<dbReference type="InterPro" id="IPR003439">
    <property type="entry name" value="ABC_transporter-like_ATP-bd"/>
</dbReference>
<dbReference type="EMBL" id="DVFZ01000107">
    <property type="protein sequence ID" value="HIQ83741.1"/>
    <property type="molecule type" value="Genomic_DNA"/>
</dbReference>
<dbReference type="CDD" id="cd03224">
    <property type="entry name" value="ABC_TM1139_LivF_branched"/>
    <property type="match status" value="1"/>
</dbReference>
<dbReference type="Proteomes" id="UP000824260">
    <property type="component" value="Unassembled WGS sequence"/>
</dbReference>
<evidence type="ECO:0000256" key="5">
    <source>
        <dbReference type="ARBA" id="ARBA00022970"/>
    </source>
</evidence>
<reference evidence="7" key="2">
    <citation type="journal article" date="2021" name="PeerJ">
        <title>Extensive microbial diversity within the chicken gut microbiome revealed by metagenomics and culture.</title>
        <authorList>
            <person name="Gilroy R."/>
            <person name="Ravi A."/>
            <person name="Getino M."/>
            <person name="Pursley I."/>
            <person name="Horton D.L."/>
            <person name="Alikhan N.F."/>
            <person name="Baker D."/>
            <person name="Gharbi K."/>
            <person name="Hall N."/>
            <person name="Watson M."/>
            <person name="Adriaenssens E.M."/>
            <person name="Foster-Nyarko E."/>
            <person name="Jarju S."/>
            <person name="Secka A."/>
            <person name="Antonio M."/>
            <person name="Oren A."/>
            <person name="Chaudhuri R.R."/>
            <person name="La Ragione R."/>
            <person name="Hildebrand F."/>
            <person name="Pallen M.J."/>
        </authorList>
    </citation>
    <scope>NUCLEOTIDE SEQUENCE</scope>
    <source>
        <strain evidence="7">ChiSjej6B24-2974</strain>
    </source>
</reference>
<dbReference type="PANTHER" id="PTHR43820">
    <property type="entry name" value="HIGH-AFFINITY BRANCHED-CHAIN AMINO ACID TRANSPORT ATP-BINDING PROTEIN LIVF"/>
    <property type="match status" value="1"/>
</dbReference>
<keyword evidence="2" id="KW-0813">Transport</keyword>
<dbReference type="GO" id="GO:0005524">
    <property type="term" value="F:ATP binding"/>
    <property type="evidence" value="ECO:0007669"/>
    <property type="project" value="UniProtKB-KW"/>
</dbReference>
<dbReference type="AlphaFoldDB" id="A0A9D0ZNZ0"/>
<organism evidence="7 8">
    <name type="scientific">Candidatus Pullichristensenella stercorigallinarum</name>
    <dbReference type="NCBI Taxonomy" id="2840909"/>
    <lineage>
        <taxon>Bacteria</taxon>
        <taxon>Bacillati</taxon>
        <taxon>Bacillota</taxon>
        <taxon>Clostridia</taxon>
        <taxon>Candidatus Pullichristensenella</taxon>
    </lineage>
</organism>
<protein>
    <submittedName>
        <fullName evidence="7">ABC transporter ATP-binding protein</fullName>
    </submittedName>
</protein>
<feature type="domain" description="ABC transporter" evidence="6">
    <location>
        <begin position="2"/>
        <end position="236"/>
    </location>
</feature>
<dbReference type="PANTHER" id="PTHR43820:SF4">
    <property type="entry name" value="HIGH-AFFINITY BRANCHED-CHAIN AMINO ACID TRANSPORT ATP-BINDING PROTEIN LIVF"/>
    <property type="match status" value="1"/>
</dbReference>
<name>A0A9D0ZNZ0_9FIRM</name>
<reference evidence="7" key="1">
    <citation type="submission" date="2020-10" db="EMBL/GenBank/DDBJ databases">
        <authorList>
            <person name="Gilroy R."/>
        </authorList>
    </citation>
    <scope>NUCLEOTIDE SEQUENCE</scope>
    <source>
        <strain evidence="7">ChiSjej6B24-2974</strain>
    </source>
</reference>
<dbReference type="SUPFAM" id="SSF52540">
    <property type="entry name" value="P-loop containing nucleoside triphosphate hydrolases"/>
    <property type="match status" value="1"/>
</dbReference>
<dbReference type="InterPro" id="IPR052156">
    <property type="entry name" value="BCAA_Transport_ATP-bd_LivF"/>
</dbReference>
<proteinExistence type="inferred from homology"/>
<sequence>MLKVEDLKVSYGQVKALLGVSIEIGEGEIVSIIGANGAGKSTLMKAIMGDVKAQSGKVLFQGTELGHVHTHRIVKDGIVYVPEGRQVFAKLSVQDNLEMGAFCRSYSKAEMNKLYEECYEMFPILKKRRRQLAGSLSGGEQQMLALCRGLMSQPKLMMLDEPSLGLAPIIVDEVFEIIMRINRERHISILLVEQNAYMALEASARCYVLENGLITLSGESSVLMNDPKVKAAYLGS</sequence>
<comment type="similarity">
    <text evidence="1">Belongs to the ABC transporter superfamily.</text>
</comment>
<keyword evidence="3" id="KW-0547">Nucleotide-binding</keyword>
<dbReference type="InterPro" id="IPR017871">
    <property type="entry name" value="ABC_transporter-like_CS"/>
</dbReference>
<gene>
    <name evidence="7" type="ORF">IAA52_11650</name>
</gene>
<evidence type="ECO:0000313" key="7">
    <source>
        <dbReference type="EMBL" id="HIQ83741.1"/>
    </source>
</evidence>
<evidence type="ECO:0000256" key="1">
    <source>
        <dbReference type="ARBA" id="ARBA00005417"/>
    </source>
</evidence>
<evidence type="ECO:0000256" key="3">
    <source>
        <dbReference type="ARBA" id="ARBA00022741"/>
    </source>
</evidence>
<accession>A0A9D0ZNZ0</accession>
<evidence type="ECO:0000313" key="8">
    <source>
        <dbReference type="Proteomes" id="UP000824260"/>
    </source>
</evidence>
<dbReference type="Pfam" id="PF00005">
    <property type="entry name" value="ABC_tran"/>
    <property type="match status" value="1"/>
</dbReference>
<keyword evidence="4 7" id="KW-0067">ATP-binding</keyword>
<dbReference type="InterPro" id="IPR027417">
    <property type="entry name" value="P-loop_NTPase"/>
</dbReference>
<evidence type="ECO:0000259" key="6">
    <source>
        <dbReference type="PROSITE" id="PS50893"/>
    </source>
</evidence>
<evidence type="ECO:0000256" key="2">
    <source>
        <dbReference type="ARBA" id="ARBA00022448"/>
    </source>
</evidence>
<evidence type="ECO:0000256" key="4">
    <source>
        <dbReference type="ARBA" id="ARBA00022840"/>
    </source>
</evidence>
<dbReference type="GO" id="GO:0016887">
    <property type="term" value="F:ATP hydrolysis activity"/>
    <property type="evidence" value="ECO:0007669"/>
    <property type="project" value="InterPro"/>
</dbReference>
<dbReference type="GO" id="GO:0015658">
    <property type="term" value="F:branched-chain amino acid transmembrane transporter activity"/>
    <property type="evidence" value="ECO:0007669"/>
    <property type="project" value="TreeGrafter"/>
</dbReference>
<dbReference type="Gene3D" id="3.40.50.300">
    <property type="entry name" value="P-loop containing nucleotide triphosphate hydrolases"/>
    <property type="match status" value="1"/>
</dbReference>
<dbReference type="PROSITE" id="PS00211">
    <property type="entry name" value="ABC_TRANSPORTER_1"/>
    <property type="match status" value="1"/>
</dbReference>